<dbReference type="GO" id="GO:0032259">
    <property type="term" value="P:methylation"/>
    <property type="evidence" value="ECO:0007669"/>
    <property type="project" value="UniProtKB-KW"/>
</dbReference>
<proteinExistence type="predicted"/>
<dbReference type="Pfam" id="PF08241">
    <property type="entry name" value="Methyltransf_11"/>
    <property type="match status" value="1"/>
</dbReference>
<dbReference type="PANTHER" id="PTHR45036">
    <property type="entry name" value="METHYLTRANSFERASE LIKE 7B"/>
    <property type="match status" value="1"/>
</dbReference>
<dbReference type="PANTHER" id="PTHR45036:SF1">
    <property type="entry name" value="METHYLTRANSFERASE LIKE 7A"/>
    <property type="match status" value="1"/>
</dbReference>
<feature type="domain" description="Methyltransferase type 11" evidence="2">
    <location>
        <begin position="53"/>
        <end position="147"/>
    </location>
</feature>
<dbReference type="Proteomes" id="UP001603978">
    <property type="component" value="Unassembled WGS sequence"/>
</dbReference>
<evidence type="ECO:0000313" key="4">
    <source>
        <dbReference type="Proteomes" id="UP001603978"/>
    </source>
</evidence>
<gene>
    <name evidence="3" type="ORF">ACFLIM_27305</name>
</gene>
<dbReference type="EC" id="2.1.1.-" evidence="3"/>
<organism evidence="3 4">
    <name type="scientific">Nonomuraea marmarensis</name>
    <dbReference type="NCBI Taxonomy" id="3351344"/>
    <lineage>
        <taxon>Bacteria</taxon>
        <taxon>Bacillati</taxon>
        <taxon>Actinomycetota</taxon>
        <taxon>Actinomycetes</taxon>
        <taxon>Streptosporangiales</taxon>
        <taxon>Streptosporangiaceae</taxon>
        <taxon>Nonomuraea</taxon>
    </lineage>
</organism>
<dbReference type="GO" id="GO:0008168">
    <property type="term" value="F:methyltransferase activity"/>
    <property type="evidence" value="ECO:0007669"/>
    <property type="project" value="UniProtKB-KW"/>
</dbReference>
<dbReference type="InterPro" id="IPR052356">
    <property type="entry name" value="Thiol_S-MT"/>
</dbReference>
<dbReference type="InterPro" id="IPR013216">
    <property type="entry name" value="Methyltransf_11"/>
</dbReference>
<dbReference type="RefSeq" id="WP_393170183.1">
    <property type="nucleotide sequence ID" value="NZ_JBICRM010000018.1"/>
</dbReference>
<keyword evidence="3" id="KW-0808">Transferase</keyword>
<feature type="region of interest" description="Disordered" evidence="1">
    <location>
        <begin position="1"/>
        <end position="21"/>
    </location>
</feature>
<name>A0ABW7AKU1_9ACTN</name>
<dbReference type="InterPro" id="IPR029063">
    <property type="entry name" value="SAM-dependent_MTases_sf"/>
</dbReference>
<reference evidence="3 4" key="1">
    <citation type="submission" date="2024-10" db="EMBL/GenBank/DDBJ databases">
        <authorList>
            <person name="Topkara A.R."/>
            <person name="Saygin H."/>
        </authorList>
    </citation>
    <scope>NUCLEOTIDE SEQUENCE [LARGE SCALE GENOMIC DNA]</scope>
    <source>
        <strain evidence="3 4">M3C6</strain>
    </source>
</reference>
<sequence length="215" mass="22984">MAVRADDFTVPPDTGHFPGSGMEQFHHPRPVCAGDRPTPQRRRLLAGLAGRVVEIGAGDGVKLTCYPADVEEIVLVEADPFLRAAAKAVAASLATPARIIDGDLTRLPVPDASCDAVVCSLILCCAPRTAETLLEVRRVLRPGGELRFYEHQRSGRRVTALAGSLMTPLWSRVSGGCHPARDTVAAIQHAGFVVGSLDRFAFRHVTHVLGVARPV</sequence>
<dbReference type="CDD" id="cd02440">
    <property type="entry name" value="AdoMet_MTases"/>
    <property type="match status" value="1"/>
</dbReference>
<evidence type="ECO:0000313" key="3">
    <source>
        <dbReference type="EMBL" id="MFG1706905.1"/>
    </source>
</evidence>
<dbReference type="Gene3D" id="3.40.50.150">
    <property type="entry name" value="Vaccinia Virus protein VP39"/>
    <property type="match status" value="1"/>
</dbReference>
<accession>A0ABW7AKU1</accession>
<evidence type="ECO:0000259" key="2">
    <source>
        <dbReference type="Pfam" id="PF08241"/>
    </source>
</evidence>
<protein>
    <submittedName>
        <fullName evidence="3">Class I SAM-dependent methyltransferase</fullName>
        <ecNumber evidence="3">2.1.1.-</ecNumber>
    </submittedName>
</protein>
<evidence type="ECO:0000256" key="1">
    <source>
        <dbReference type="SAM" id="MobiDB-lite"/>
    </source>
</evidence>
<dbReference type="EMBL" id="JBICRM010000018">
    <property type="protein sequence ID" value="MFG1706905.1"/>
    <property type="molecule type" value="Genomic_DNA"/>
</dbReference>
<keyword evidence="3" id="KW-0489">Methyltransferase</keyword>
<keyword evidence="4" id="KW-1185">Reference proteome</keyword>
<dbReference type="SUPFAM" id="SSF53335">
    <property type="entry name" value="S-adenosyl-L-methionine-dependent methyltransferases"/>
    <property type="match status" value="1"/>
</dbReference>
<comment type="caution">
    <text evidence="3">The sequence shown here is derived from an EMBL/GenBank/DDBJ whole genome shotgun (WGS) entry which is preliminary data.</text>
</comment>